<feature type="non-terminal residue" evidence="3">
    <location>
        <position position="222"/>
    </location>
</feature>
<evidence type="ECO:0000313" key="3">
    <source>
        <dbReference type="EMBL" id="PWN98377.1"/>
    </source>
</evidence>
<sequence>MHSAIFGPPGTLDDKLWLEEFDEASERLRPRLMEREVARKKRLHAKVETLRTQYRSLDDEWQSHCARLDRIAELRENRRPAVQSGGVSTPVTAQPVDDNTGGLLASMGMGRANRRSNPAGFAGFGDAVRSEAEFLEILASLETADMQDPNVRAARTTATAPDQLINPDADELMFSDYDDDNGFVRDPVAFYLSEFDPDVWSEEEKAIFDRRYTLFPKQFGKI</sequence>
<dbReference type="Gene3D" id="1.10.10.60">
    <property type="entry name" value="Homeodomain-like"/>
    <property type="match status" value="1"/>
</dbReference>
<dbReference type="OrthoDB" id="10258692at2759"/>
<evidence type="ECO:0000313" key="4">
    <source>
        <dbReference type="Proteomes" id="UP000245946"/>
    </source>
</evidence>
<evidence type="ECO:0000256" key="1">
    <source>
        <dbReference type="SAM" id="Coils"/>
    </source>
</evidence>
<reference evidence="3 4" key="1">
    <citation type="journal article" date="2018" name="Mol. Biol. Evol.">
        <title>Broad Genomic Sampling Reveals a Smut Pathogenic Ancestry of the Fungal Clade Ustilaginomycotina.</title>
        <authorList>
            <person name="Kijpornyongpan T."/>
            <person name="Mondo S.J."/>
            <person name="Barry K."/>
            <person name="Sandor L."/>
            <person name="Lee J."/>
            <person name="Lipzen A."/>
            <person name="Pangilinan J."/>
            <person name="LaButti K."/>
            <person name="Hainaut M."/>
            <person name="Henrissat B."/>
            <person name="Grigoriev I.V."/>
            <person name="Spatafora J.W."/>
            <person name="Aime M.C."/>
        </authorList>
    </citation>
    <scope>NUCLEOTIDE SEQUENCE [LARGE SCALE GENOMIC DNA]</scope>
    <source>
        <strain evidence="3 4">MCA 4186</strain>
    </source>
</reference>
<proteinExistence type="predicted"/>
<dbReference type="PANTHER" id="PTHR13992">
    <property type="entry name" value="NUCLEAR RECEPTOR CO-REPRESSOR RELATED NCOR"/>
    <property type="match status" value="1"/>
</dbReference>
<keyword evidence="4" id="KW-1185">Reference proteome</keyword>
<dbReference type="GO" id="GO:0034967">
    <property type="term" value="C:Set3 complex"/>
    <property type="evidence" value="ECO:0007669"/>
    <property type="project" value="TreeGrafter"/>
</dbReference>
<accession>A0A316Z9A7</accession>
<name>A0A316Z9A7_9BASI</name>
<keyword evidence="1" id="KW-0175">Coiled coil</keyword>
<protein>
    <submittedName>
        <fullName evidence="3">Uncharacterized protein</fullName>
    </submittedName>
</protein>
<organism evidence="3 4">
    <name type="scientific">Tilletiopsis washingtonensis</name>
    <dbReference type="NCBI Taxonomy" id="58919"/>
    <lineage>
        <taxon>Eukaryota</taxon>
        <taxon>Fungi</taxon>
        <taxon>Dikarya</taxon>
        <taxon>Basidiomycota</taxon>
        <taxon>Ustilaginomycotina</taxon>
        <taxon>Exobasidiomycetes</taxon>
        <taxon>Entylomatales</taxon>
        <taxon>Entylomatales incertae sedis</taxon>
        <taxon>Tilletiopsis</taxon>
    </lineage>
</organism>
<gene>
    <name evidence="3" type="ORF">FA09DRAFT_297003</name>
</gene>
<dbReference type="InterPro" id="IPR051571">
    <property type="entry name" value="N-CoR_corepressor"/>
</dbReference>
<dbReference type="GO" id="GO:0006357">
    <property type="term" value="P:regulation of transcription by RNA polymerase II"/>
    <property type="evidence" value="ECO:0007669"/>
    <property type="project" value="TreeGrafter"/>
</dbReference>
<feature type="region of interest" description="Disordered" evidence="2">
    <location>
        <begin position="79"/>
        <end position="98"/>
    </location>
</feature>
<dbReference type="EMBL" id="KZ819291">
    <property type="protein sequence ID" value="PWN98377.1"/>
    <property type="molecule type" value="Genomic_DNA"/>
</dbReference>
<dbReference type="GeneID" id="37267734"/>
<feature type="coiled-coil region" evidence="1">
    <location>
        <begin position="33"/>
        <end position="60"/>
    </location>
</feature>
<dbReference type="STRING" id="58919.A0A316Z9A7"/>
<dbReference type="AlphaFoldDB" id="A0A316Z9A7"/>
<evidence type="ECO:0000256" key="2">
    <source>
        <dbReference type="SAM" id="MobiDB-lite"/>
    </source>
</evidence>
<dbReference type="PANTHER" id="PTHR13992:SF39">
    <property type="entry name" value="SMRTER, ISOFORM G"/>
    <property type="match status" value="1"/>
</dbReference>
<dbReference type="Proteomes" id="UP000245946">
    <property type="component" value="Unassembled WGS sequence"/>
</dbReference>
<dbReference type="RefSeq" id="XP_025598656.1">
    <property type="nucleotide sequence ID" value="XM_025740188.1"/>
</dbReference>